<feature type="transmembrane region" description="Helical" evidence="2">
    <location>
        <begin position="422"/>
        <end position="438"/>
    </location>
</feature>
<keyword evidence="4" id="KW-1185">Reference proteome</keyword>
<dbReference type="AlphaFoldDB" id="V8NZU8"/>
<evidence type="ECO:0000256" key="2">
    <source>
        <dbReference type="SAM" id="Phobius"/>
    </source>
</evidence>
<feature type="compositionally biased region" description="Polar residues" evidence="1">
    <location>
        <begin position="282"/>
        <end position="297"/>
    </location>
</feature>
<dbReference type="OrthoDB" id="9427125at2759"/>
<keyword evidence="2" id="KW-1133">Transmembrane helix</keyword>
<feature type="region of interest" description="Disordered" evidence="1">
    <location>
        <begin position="259"/>
        <end position="315"/>
    </location>
</feature>
<keyword evidence="2" id="KW-0472">Membrane</keyword>
<feature type="compositionally biased region" description="Basic and acidic residues" evidence="1">
    <location>
        <begin position="259"/>
        <end position="278"/>
    </location>
</feature>
<dbReference type="Pfam" id="PF15444">
    <property type="entry name" value="TMEM247"/>
    <property type="match status" value="4"/>
</dbReference>
<dbReference type="Proteomes" id="UP000018936">
    <property type="component" value="Unassembled WGS sequence"/>
</dbReference>
<feature type="region of interest" description="Disordered" evidence="1">
    <location>
        <begin position="50"/>
        <end position="77"/>
    </location>
</feature>
<dbReference type="PANTHER" id="PTHR36691:SF1">
    <property type="entry name" value="TRANSMEMBRANE PROTEIN 247"/>
    <property type="match status" value="1"/>
</dbReference>
<organism evidence="3 4">
    <name type="scientific">Ophiophagus hannah</name>
    <name type="common">King cobra</name>
    <name type="synonym">Naja hannah</name>
    <dbReference type="NCBI Taxonomy" id="8665"/>
    <lineage>
        <taxon>Eukaryota</taxon>
        <taxon>Metazoa</taxon>
        <taxon>Chordata</taxon>
        <taxon>Craniata</taxon>
        <taxon>Vertebrata</taxon>
        <taxon>Euteleostomi</taxon>
        <taxon>Lepidosauria</taxon>
        <taxon>Squamata</taxon>
        <taxon>Bifurcata</taxon>
        <taxon>Unidentata</taxon>
        <taxon>Episquamata</taxon>
        <taxon>Toxicofera</taxon>
        <taxon>Serpentes</taxon>
        <taxon>Colubroidea</taxon>
        <taxon>Elapidae</taxon>
        <taxon>Elapinae</taxon>
        <taxon>Ophiophagus</taxon>
    </lineage>
</organism>
<name>V8NZU8_OPHHA</name>
<evidence type="ECO:0000313" key="4">
    <source>
        <dbReference type="Proteomes" id="UP000018936"/>
    </source>
</evidence>
<dbReference type="GO" id="GO:0005783">
    <property type="term" value="C:endoplasmic reticulum"/>
    <property type="evidence" value="ECO:0007669"/>
    <property type="project" value="TreeGrafter"/>
</dbReference>
<feature type="compositionally biased region" description="Basic and acidic residues" evidence="1">
    <location>
        <begin position="94"/>
        <end position="111"/>
    </location>
</feature>
<feature type="transmembrane region" description="Helical" evidence="2">
    <location>
        <begin position="450"/>
        <end position="466"/>
    </location>
</feature>
<feature type="compositionally biased region" description="Basic and acidic residues" evidence="1">
    <location>
        <begin position="157"/>
        <end position="186"/>
    </location>
</feature>
<protein>
    <recommendedName>
        <fullName evidence="5">Transmembrane protein</fullName>
    </recommendedName>
</protein>
<gene>
    <name evidence="3" type="ORF">L345_06638</name>
</gene>
<accession>V8NZU8</accession>
<dbReference type="PANTHER" id="PTHR36691">
    <property type="entry name" value="TRANSMEMBRANE PROTEIN 247"/>
    <property type="match status" value="1"/>
</dbReference>
<keyword evidence="2" id="KW-0812">Transmembrane</keyword>
<reference evidence="3 4" key="1">
    <citation type="journal article" date="2013" name="Proc. Natl. Acad. Sci. U.S.A.">
        <title>The king cobra genome reveals dynamic gene evolution and adaptation in the snake venom system.</title>
        <authorList>
            <person name="Vonk F.J."/>
            <person name="Casewell N.R."/>
            <person name="Henkel C.V."/>
            <person name="Heimberg A.M."/>
            <person name="Jansen H.J."/>
            <person name="McCleary R.J."/>
            <person name="Kerkkamp H.M."/>
            <person name="Vos R.A."/>
            <person name="Guerreiro I."/>
            <person name="Calvete J.J."/>
            <person name="Wuster W."/>
            <person name="Woods A.E."/>
            <person name="Logan J.M."/>
            <person name="Harrison R.A."/>
            <person name="Castoe T.A."/>
            <person name="de Koning A.P."/>
            <person name="Pollock D.D."/>
            <person name="Yandell M."/>
            <person name="Calderon D."/>
            <person name="Renjifo C."/>
            <person name="Currier R.B."/>
            <person name="Salgado D."/>
            <person name="Pla D."/>
            <person name="Sanz L."/>
            <person name="Hyder A.S."/>
            <person name="Ribeiro J.M."/>
            <person name="Arntzen J.W."/>
            <person name="van den Thillart G.E."/>
            <person name="Boetzer M."/>
            <person name="Pirovano W."/>
            <person name="Dirks R.P."/>
            <person name="Spaink H.P."/>
            <person name="Duboule D."/>
            <person name="McGlinn E."/>
            <person name="Kini R.M."/>
            <person name="Richardson M.K."/>
        </authorList>
    </citation>
    <scope>NUCLEOTIDE SEQUENCE</scope>
    <source>
        <tissue evidence="3">Blood</tissue>
    </source>
</reference>
<evidence type="ECO:0000313" key="3">
    <source>
        <dbReference type="EMBL" id="ETE67575.1"/>
    </source>
</evidence>
<proteinExistence type="predicted"/>
<comment type="caution">
    <text evidence="3">The sequence shown here is derived from an EMBL/GenBank/DDBJ whole genome shotgun (WGS) entry which is preliminary data.</text>
</comment>
<evidence type="ECO:0000256" key="1">
    <source>
        <dbReference type="SAM" id="MobiDB-lite"/>
    </source>
</evidence>
<feature type="region of interest" description="Disordered" evidence="1">
    <location>
        <begin position="157"/>
        <end position="188"/>
    </location>
</feature>
<feature type="region of interest" description="Disordered" evidence="1">
    <location>
        <begin position="94"/>
        <end position="122"/>
    </location>
</feature>
<dbReference type="EMBL" id="AZIM01001250">
    <property type="protein sequence ID" value="ETE67575.1"/>
    <property type="molecule type" value="Genomic_DNA"/>
</dbReference>
<evidence type="ECO:0008006" key="5">
    <source>
        <dbReference type="Google" id="ProtNLM"/>
    </source>
</evidence>
<dbReference type="InterPro" id="IPR029200">
    <property type="entry name" value="TMEM247"/>
</dbReference>
<sequence>MPVCPANLSVMTDSLANGDQQMLLETLKQIEIINSPLPLEVVVKKEKNVHKDDKYDYAEEQEQRKARHTQTHETDSEIERMRLEFELTVLKRQHEENDKQRLHEEKMEHIRQGSPSRSGAHVEEEQFVGKLDPITEIELEKLRMEFELAKLKHISEENDKQRQHEQKLYEEKEKQRQHEEKMEQMRQRQGNLHIVKKANMPPEQRNDGVTEHLGLQVPRIVVNGAESQWSSSRLDLAIETELEKRRMEFELTRLRYEHEENERQRQHEQKMEQLRQQEDTPENVSSVADNATEQTTGPDDLTEPPCTPNDVTDPLDIRDEDALMRTKPQLGLSNLHSGLANREGEMDAWVQDEQSNTKQVSNLAAQLEKMRLDMELAMTRYRYEDKEKQRQHEEKMEEMRLQAPSGQVSGGGHHFLLPHDPLTLFLYCFIFIHLIYIAKELIFFFFKKHGMFAIGAVLIFAIKIFWN</sequence>